<reference evidence="5 6" key="1">
    <citation type="submission" date="2024-04" db="EMBL/GenBank/DDBJ databases">
        <authorList>
            <person name="Fracassetti M."/>
        </authorList>
    </citation>
    <scope>NUCLEOTIDE SEQUENCE [LARGE SCALE GENOMIC DNA]</scope>
</reference>
<evidence type="ECO:0000259" key="4">
    <source>
        <dbReference type="PROSITE" id="PS50961"/>
    </source>
</evidence>
<dbReference type="GO" id="GO:0000339">
    <property type="term" value="F:RNA cap binding"/>
    <property type="evidence" value="ECO:0007669"/>
    <property type="project" value="InterPro"/>
</dbReference>
<dbReference type="Gene3D" id="1.10.10.10">
    <property type="entry name" value="Winged helix-like DNA-binding domain superfamily/Winged helix DNA-binding domain"/>
    <property type="match status" value="1"/>
</dbReference>
<dbReference type="InterPro" id="IPR006607">
    <property type="entry name" value="DM15"/>
</dbReference>
<evidence type="ECO:0000313" key="6">
    <source>
        <dbReference type="Proteomes" id="UP001497516"/>
    </source>
</evidence>
<dbReference type="PANTHER" id="PTHR22792:SF101">
    <property type="entry name" value="LA-RELATED PROTEIN 1A"/>
    <property type="match status" value="1"/>
</dbReference>
<dbReference type="InterPro" id="IPR036388">
    <property type="entry name" value="WH-like_DNA-bd_sf"/>
</dbReference>
<organism evidence="5 6">
    <name type="scientific">Linum trigynum</name>
    <dbReference type="NCBI Taxonomy" id="586398"/>
    <lineage>
        <taxon>Eukaryota</taxon>
        <taxon>Viridiplantae</taxon>
        <taxon>Streptophyta</taxon>
        <taxon>Embryophyta</taxon>
        <taxon>Tracheophyta</taxon>
        <taxon>Spermatophyta</taxon>
        <taxon>Magnoliopsida</taxon>
        <taxon>eudicotyledons</taxon>
        <taxon>Gunneridae</taxon>
        <taxon>Pentapetalae</taxon>
        <taxon>rosids</taxon>
        <taxon>fabids</taxon>
        <taxon>Malpighiales</taxon>
        <taxon>Linaceae</taxon>
        <taxon>Linum</taxon>
    </lineage>
</organism>
<feature type="compositionally biased region" description="Polar residues" evidence="3">
    <location>
        <begin position="653"/>
        <end position="665"/>
    </location>
</feature>
<feature type="region of interest" description="Disordered" evidence="3">
    <location>
        <begin position="442"/>
        <end position="484"/>
    </location>
</feature>
<name>A0AAV2G163_9ROSI</name>
<feature type="region of interest" description="Disordered" evidence="3">
    <location>
        <begin position="687"/>
        <end position="725"/>
    </location>
</feature>
<protein>
    <recommendedName>
        <fullName evidence="4">HTH La-type RNA-binding domain-containing protein</fullName>
    </recommendedName>
</protein>
<dbReference type="SUPFAM" id="SSF46785">
    <property type="entry name" value="Winged helix' DNA-binding domain"/>
    <property type="match status" value="1"/>
</dbReference>
<dbReference type="SMART" id="SM00684">
    <property type="entry name" value="DM15"/>
    <property type="match status" value="3"/>
</dbReference>
<dbReference type="InterPro" id="IPR036390">
    <property type="entry name" value="WH_DNA-bd_sf"/>
</dbReference>
<dbReference type="AlphaFoldDB" id="A0AAV2G163"/>
<dbReference type="CDD" id="cd07323">
    <property type="entry name" value="LAM"/>
    <property type="match status" value="1"/>
</dbReference>
<feature type="region of interest" description="Disordered" evidence="3">
    <location>
        <begin position="1"/>
        <end position="140"/>
    </location>
</feature>
<gene>
    <name evidence="5" type="ORF">LTRI10_LOCUS44196</name>
</gene>
<evidence type="ECO:0000256" key="2">
    <source>
        <dbReference type="PROSITE-ProRule" id="PRU00332"/>
    </source>
</evidence>
<sequence length="894" mass="99194">MGMVENDRSGGSGEDRKNEEAAAMSEGPPPKSPWKKPTAAGDLPVMSGSDESWPALADAAQQRAKNLDASTKSGANSEVAAPPQQPRPPQQQQGSSGQPKSHSGHPNSAHRYSSSRHQKSGAKRNPNGAPPFPAPLPYQQPMMPSAFHGAIPPPPIAVPAFAYPPAPLPTVEPHLVKPGTETLPIQPFPPPNSVQSPMRGDSDGYQPNFPKRRSDAQESNGHIGHTWHHQRAFNPRGSNIPLHQGMGARPMVRPPFFPPGPGFMVGPAFPGSPMYPIPVVPPGGFRGPHPPHFIPYPLNPGHLMLTSEHLTLEDRVVKQVEYYFSDQNLQTDSFLVSLMDAQGWVSISAIADFKRLKRMTTDVALILDALQSSNAVEVQADKVRKREGWSKWVPQSVMKATELKDHTADGQILGKAHGDNAGEASLKDNEYLSDATASVANNSANVNDPETVLSGHIEGSNRSTVSETKNREFENRNEPPISCGNEGSEMPMSLHIDEQNLGDLSSDFANTFMLDEELELEQKVLKVDCSSPRRRDDDDDETIVSDQDVHRLVIVTQNSTLDGESKPDGTESKPISNELASAINDGLYFYEQELRAKRSNRKKNSSSYEARDGNFRSTNNSPGVSNSRTAAGSPGSNAHEDSRNGINIKKQNRNPSKQNLSNKQRFFSGRKAFGAISESPPSKSVGFFFSSTPPENHGPRSSKLSVSPHSNLSGSSPPVGCTPKSFPPFQHPSHQLLEENGFKQQKYLKYHKRCLNDRKKMGIGCSEEMNTLYRFWSFFLRDMFVPSMYNEFRKLAREDAEANYNYGMECLFRFYSYGLEKTFMEDVYKDFEELALDSYRKGNLYGLEKYWAFHHYRSSKEPLKKDPELDRLLREEYRSLEDFRAKEKAAANDS</sequence>
<feature type="compositionally biased region" description="Polar residues" evidence="3">
    <location>
        <begin position="702"/>
        <end position="716"/>
    </location>
</feature>
<dbReference type="Pfam" id="PF21071">
    <property type="entry name" value="LARP1_HEAT"/>
    <property type="match status" value="1"/>
</dbReference>
<dbReference type="PANTHER" id="PTHR22792">
    <property type="entry name" value="LUPUS LA PROTEIN-RELATED"/>
    <property type="match status" value="1"/>
</dbReference>
<dbReference type="PROSITE" id="PS50961">
    <property type="entry name" value="HTH_LA"/>
    <property type="match status" value="1"/>
</dbReference>
<feature type="region of interest" description="Disordered" evidence="3">
    <location>
        <begin position="556"/>
        <end position="576"/>
    </location>
</feature>
<accession>A0AAV2G163</accession>
<feature type="compositionally biased region" description="Polar residues" evidence="3">
    <location>
        <begin position="615"/>
        <end position="636"/>
    </location>
</feature>
<dbReference type="EMBL" id="OZ034820">
    <property type="protein sequence ID" value="CAL1404331.1"/>
    <property type="molecule type" value="Genomic_DNA"/>
</dbReference>
<feature type="domain" description="HTH La-type RNA-binding" evidence="4">
    <location>
        <begin position="306"/>
        <end position="395"/>
    </location>
</feature>
<dbReference type="Proteomes" id="UP001497516">
    <property type="component" value="Chromosome 7"/>
</dbReference>
<evidence type="ECO:0000256" key="1">
    <source>
        <dbReference type="ARBA" id="ARBA00022884"/>
    </source>
</evidence>
<feature type="region of interest" description="Disordered" evidence="3">
    <location>
        <begin position="598"/>
        <end position="666"/>
    </location>
</feature>
<evidence type="ECO:0000313" key="5">
    <source>
        <dbReference type="EMBL" id="CAL1404331.1"/>
    </source>
</evidence>
<feature type="compositionally biased region" description="Basic and acidic residues" evidence="3">
    <location>
        <begin position="1"/>
        <end position="20"/>
    </location>
</feature>
<keyword evidence="1 2" id="KW-0694">RNA-binding</keyword>
<feature type="compositionally biased region" description="Pro residues" evidence="3">
    <location>
        <begin position="128"/>
        <end position="138"/>
    </location>
</feature>
<dbReference type="GO" id="GO:0048255">
    <property type="term" value="P:mRNA stabilization"/>
    <property type="evidence" value="ECO:0007669"/>
    <property type="project" value="InterPro"/>
</dbReference>
<feature type="region of interest" description="Disordered" evidence="3">
    <location>
        <begin position="176"/>
        <end position="222"/>
    </location>
</feature>
<feature type="region of interest" description="Disordered" evidence="3">
    <location>
        <begin position="530"/>
        <end position="549"/>
    </location>
</feature>
<feature type="compositionally biased region" description="Basic residues" evidence="3">
    <location>
        <begin position="113"/>
        <end position="122"/>
    </location>
</feature>
<keyword evidence="6" id="KW-1185">Reference proteome</keyword>
<dbReference type="InterPro" id="IPR045180">
    <property type="entry name" value="La_dom_prot"/>
</dbReference>
<dbReference type="Pfam" id="PF05383">
    <property type="entry name" value="La"/>
    <property type="match status" value="1"/>
</dbReference>
<proteinExistence type="predicted"/>
<dbReference type="SMART" id="SM00715">
    <property type="entry name" value="LA"/>
    <property type="match status" value="1"/>
</dbReference>
<dbReference type="InterPro" id="IPR006630">
    <property type="entry name" value="La_HTH"/>
</dbReference>
<evidence type="ECO:0000256" key="3">
    <source>
        <dbReference type="SAM" id="MobiDB-lite"/>
    </source>
</evidence>
<feature type="compositionally biased region" description="Low complexity" evidence="3">
    <location>
        <begin position="90"/>
        <end position="106"/>
    </location>
</feature>
<feature type="compositionally biased region" description="Basic and acidic residues" evidence="3">
    <location>
        <begin position="468"/>
        <end position="477"/>
    </location>
</feature>